<dbReference type="EMBL" id="BMAT01010056">
    <property type="protein sequence ID" value="GFS19209.1"/>
    <property type="molecule type" value="Genomic_DNA"/>
</dbReference>
<protein>
    <submittedName>
        <fullName evidence="1">Uncharacterized protein</fullName>
    </submittedName>
</protein>
<reference evidence="1 2" key="1">
    <citation type="journal article" date="2021" name="Elife">
        <title>Chloroplast acquisition without the gene transfer in kleptoplastic sea slugs, Plakobranchus ocellatus.</title>
        <authorList>
            <person name="Maeda T."/>
            <person name="Takahashi S."/>
            <person name="Yoshida T."/>
            <person name="Shimamura S."/>
            <person name="Takaki Y."/>
            <person name="Nagai Y."/>
            <person name="Toyoda A."/>
            <person name="Suzuki Y."/>
            <person name="Arimoto A."/>
            <person name="Ishii H."/>
            <person name="Satoh N."/>
            <person name="Nishiyama T."/>
            <person name="Hasebe M."/>
            <person name="Maruyama T."/>
            <person name="Minagawa J."/>
            <person name="Obokata J."/>
            <person name="Shigenobu S."/>
        </authorList>
    </citation>
    <scope>NUCLEOTIDE SEQUENCE [LARGE SCALE GENOMIC DNA]</scope>
</reference>
<gene>
    <name evidence="1" type="ORF">ElyMa_005026300</name>
</gene>
<proteinExistence type="predicted"/>
<organism evidence="1 2">
    <name type="scientific">Elysia marginata</name>
    <dbReference type="NCBI Taxonomy" id="1093978"/>
    <lineage>
        <taxon>Eukaryota</taxon>
        <taxon>Metazoa</taxon>
        <taxon>Spiralia</taxon>
        <taxon>Lophotrochozoa</taxon>
        <taxon>Mollusca</taxon>
        <taxon>Gastropoda</taxon>
        <taxon>Heterobranchia</taxon>
        <taxon>Euthyneura</taxon>
        <taxon>Panpulmonata</taxon>
        <taxon>Sacoglossa</taxon>
        <taxon>Placobranchoidea</taxon>
        <taxon>Plakobranchidae</taxon>
        <taxon>Elysia</taxon>
    </lineage>
</organism>
<accession>A0AAV4JB19</accession>
<keyword evidence="2" id="KW-1185">Reference proteome</keyword>
<evidence type="ECO:0000313" key="2">
    <source>
        <dbReference type="Proteomes" id="UP000762676"/>
    </source>
</evidence>
<evidence type="ECO:0000313" key="1">
    <source>
        <dbReference type="EMBL" id="GFS19209.1"/>
    </source>
</evidence>
<name>A0AAV4JB19_9GAST</name>
<sequence length="75" mass="7517">MGYKGKPRTVKEFVNAIADCSGDGGGIGESCKYCCGGDGYRGGCNDSGSGSTCGGVMGDVVMVAHVRGAMLEVVM</sequence>
<dbReference type="Proteomes" id="UP000762676">
    <property type="component" value="Unassembled WGS sequence"/>
</dbReference>
<comment type="caution">
    <text evidence="1">The sequence shown here is derived from an EMBL/GenBank/DDBJ whole genome shotgun (WGS) entry which is preliminary data.</text>
</comment>
<dbReference type="AlphaFoldDB" id="A0AAV4JB19"/>